<evidence type="ECO:0000259" key="14">
    <source>
        <dbReference type="PROSITE" id="PS50035"/>
    </source>
</evidence>
<dbReference type="InterPro" id="IPR001736">
    <property type="entry name" value="PLipase_D/transphosphatidylase"/>
</dbReference>
<evidence type="ECO:0000256" key="6">
    <source>
        <dbReference type="ARBA" id="ARBA00022737"/>
    </source>
</evidence>
<keyword evidence="4" id="KW-0808">Transferase</keyword>
<comment type="caution">
    <text evidence="15">The sequence shown here is derived from an EMBL/GenBank/DDBJ whole genome shotgun (WGS) entry which is preliminary data.</text>
</comment>
<dbReference type="Pfam" id="PF13091">
    <property type="entry name" value="PLDc_2"/>
    <property type="match status" value="2"/>
</dbReference>
<keyword evidence="16" id="KW-1185">Reference proteome</keyword>
<keyword evidence="11" id="KW-1208">Phospholipid metabolism</keyword>
<evidence type="ECO:0000256" key="13">
    <source>
        <dbReference type="SAM" id="Phobius"/>
    </source>
</evidence>
<dbReference type="SMART" id="SM00155">
    <property type="entry name" value="PLDc"/>
    <property type="match status" value="2"/>
</dbReference>
<dbReference type="InterPro" id="IPR027379">
    <property type="entry name" value="CLS_N"/>
</dbReference>
<gene>
    <name evidence="15" type="primary">cls_2</name>
    <name evidence="15" type="ORF">GCM10009747_14480</name>
</gene>
<dbReference type="InterPro" id="IPR025202">
    <property type="entry name" value="PLD-like_dom"/>
</dbReference>
<feature type="transmembrane region" description="Helical" evidence="13">
    <location>
        <begin position="40"/>
        <end position="61"/>
    </location>
</feature>
<accession>A0ABN2KIC4</accession>
<dbReference type="InterPro" id="IPR022924">
    <property type="entry name" value="Cardiolipin_synthase"/>
</dbReference>
<keyword evidence="2" id="KW-1003">Cell membrane</keyword>
<dbReference type="PANTHER" id="PTHR21248">
    <property type="entry name" value="CARDIOLIPIN SYNTHASE"/>
    <property type="match status" value="1"/>
</dbReference>
<evidence type="ECO:0000313" key="15">
    <source>
        <dbReference type="EMBL" id="GAA1757024.1"/>
    </source>
</evidence>
<evidence type="ECO:0000256" key="3">
    <source>
        <dbReference type="ARBA" id="ARBA00022516"/>
    </source>
</evidence>
<organism evidence="15 16">
    <name type="scientific">Agromyces humatus</name>
    <dbReference type="NCBI Taxonomy" id="279573"/>
    <lineage>
        <taxon>Bacteria</taxon>
        <taxon>Bacillati</taxon>
        <taxon>Actinomycetota</taxon>
        <taxon>Actinomycetes</taxon>
        <taxon>Micrococcales</taxon>
        <taxon>Microbacteriaceae</taxon>
        <taxon>Agromyces</taxon>
    </lineage>
</organism>
<comment type="subcellular location">
    <subcellularLocation>
        <location evidence="1">Cell membrane</location>
        <topology evidence="1">Multi-pass membrane protein</topology>
    </subcellularLocation>
</comment>
<protein>
    <recommendedName>
        <fullName evidence="12">Cardiolipin synthase</fullName>
        <ecNumber evidence="12">2.7.8.-</ecNumber>
    </recommendedName>
</protein>
<evidence type="ECO:0000256" key="1">
    <source>
        <dbReference type="ARBA" id="ARBA00004651"/>
    </source>
</evidence>
<feature type="transmembrane region" description="Helical" evidence="13">
    <location>
        <begin position="6"/>
        <end position="28"/>
    </location>
</feature>
<keyword evidence="7 13" id="KW-1133">Transmembrane helix</keyword>
<evidence type="ECO:0000256" key="8">
    <source>
        <dbReference type="ARBA" id="ARBA00023098"/>
    </source>
</evidence>
<proteinExistence type="predicted"/>
<keyword evidence="6" id="KW-0677">Repeat</keyword>
<dbReference type="EMBL" id="BAAANH010000003">
    <property type="protein sequence ID" value="GAA1757024.1"/>
    <property type="molecule type" value="Genomic_DNA"/>
</dbReference>
<evidence type="ECO:0000256" key="12">
    <source>
        <dbReference type="NCBIfam" id="TIGR04265"/>
    </source>
</evidence>
<name>A0ABN2KIC4_9MICO</name>
<evidence type="ECO:0000256" key="7">
    <source>
        <dbReference type="ARBA" id="ARBA00022989"/>
    </source>
</evidence>
<evidence type="ECO:0000256" key="11">
    <source>
        <dbReference type="ARBA" id="ARBA00023264"/>
    </source>
</evidence>
<dbReference type="RefSeq" id="WP_232499073.1">
    <property type="nucleotide sequence ID" value="NZ_BAAANH010000003.1"/>
</dbReference>
<dbReference type="NCBIfam" id="TIGR04265">
    <property type="entry name" value="bac_cardiolipin"/>
    <property type="match status" value="1"/>
</dbReference>
<evidence type="ECO:0000256" key="2">
    <source>
        <dbReference type="ARBA" id="ARBA00022475"/>
    </source>
</evidence>
<dbReference type="Pfam" id="PF13396">
    <property type="entry name" value="PLDc_N"/>
    <property type="match status" value="1"/>
</dbReference>
<dbReference type="EC" id="2.7.8.-" evidence="12"/>
<keyword evidence="5 13" id="KW-0812">Transmembrane</keyword>
<dbReference type="Gene3D" id="3.30.870.10">
    <property type="entry name" value="Endonuclease Chain A"/>
    <property type="match status" value="2"/>
</dbReference>
<dbReference type="PROSITE" id="PS50035">
    <property type="entry name" value="PLD"/>
    <property type="match status" value="2"/>
</dbReference>
<evidence type="ECO:0000256" key="5">
    <source>
        <dbReference type="ARBA" id="ARBA00022692"/>
    </source>
</evidence>
<dbReference type="SUPFAM" id="SSF56024">
    <property type="entry name" value="Phospholipase D/nuclease"/>
    <property type="match status" value="2"/>
</dbReference>
<feature type="domain" description="PLD phosphodiesterase" evidence="14">
    <location>
        <begin position="403"/>
        <end position="430"/>
    </location>
</feature>
<evidence type="ECO:0000256" key="10">
    <source>
        <dbReference type="ARBA" id="ARBA00023209"/>
    </source>
</evidence>
<keyword evidence="10" id="KW-0594">Phospholipid biosynthesis</keyword>
<sequence length="490" mass="54837">MSTETAAILGLVLVLFDWVIRVIALIVIPRDRKPTAAMAWLLAIFLIPFVGIVLFLLIGNIKLPKKWRVRQAEVNRLITERSDGLDLAPDRSTWPTWFATVVEQNRRLGALPAVGGNRATLIGDYQASIDAMTADVDTAERFVHVEFFIVSLDDTTRGFFAAMERAVQRGVVVRVLLDHISTGRSATHKATYAELDRIGAKWSFMLPVQPFKGKYQRPDLRNHRKIVVVDGRVGYTGSQNLIDRSYNAKKNLKRGLQWQELVARITGPTVTALNSVFLSDWYAETDELLTDDENVRATVVPFDTSPDALDCQIVPSGPAFDGENNLRLFLSLVNSAQQRVIITSPYFVPDEAMMYAITSARLRGLDVQLFVSEIGDQGSVWHAQRSYYGALLRAGVQIWLYPGPYILHAKHLSIDDDVAVIGSSNMDIRSFNLNFEVCMLVRGTSFVADMRAVEQGYRDIGRQLTLEEWEQEPSSATFLDGIARLTSALQ</sequence>
<dbReference type="Proteomes" id="UP001500506">
    <property type="component" value="Unassembled WGS sequence"/>
</dbReference>
<keyword evidence="8" id="KW-0443">Lipid metabolism</keyword>
<evidence type="ECO:0000256" key="4">
    <source>
        <dbReference type="ARBA" id="ARBA00022679"/>
    </source>
</evidence>
<dbReference type="PANTHER" id="PTHR21248:SF22">
    <property type="entry name" value="PHOSPHOLIPASE D"/>
    <property type="match status" value="1"/>
</dbReference>
<keyword evidence="3" id="KW-0444">Lipid biosynthesis</keyword>
<feature type="domain" description="PLD phosphodiesterase" evidence="14">
    <location>
        <begin position="218"/>
        <end position="245"/>
    </location>
</feature>
<evidence type="ECO:0000313" key="16">
    <source>
        <dbReference type="Proteomes" id="UP001500506"/>
    </source>
</evidence>
<evidence type="ECO:0000256" key="9">
    <source>
        <dbReference type="ARBA" id="ARBA00023136"/>
    </source>
</evidence>
<keyword evidence="9 13" id="KW-0472">Membrane</keyword>
<reference evidence="15 16" key="1">
    <citation type="journal article" date="2019" name="Int. J. Syst. Evol. Microbiol.">
        <title>The Global Catalogue of Microorganisms (GCM) 10K type strain sequencing project: providing services to taxonomists for standard genome sequencing and annotation.</title>
        <authorList>
            <consortium name="The Broad Institute Genomics Platform"/>
            <consortium name="The Broad Institute Genome Sequencing Center for Infectious Disease"/>
            <person name="Wu L."/>
            <person name="Ma J."/>
        </authorList>
    </citation>
    <scope>NUCLEOTIDE SEQUENCE [LARGE SCALE GENOMIC DNA]</scope>
    <source>
        <strain evidence="15 16">JCM 14319</strain>
    </source>
</reference>